<reference evidence="2" key="1">
    <citation type="submission" date="2001-05" db="EMBL/GenBank/DDBJ databases">
        <title>Oryza sativa nipponbare(GA3) genomic DNA, chromosome 6, PAC clone:P0473H04.</title>
        <authorList>
            <person name="Sasaki T."/>
            <person name="Matsumoto T."/>
            <person name="Yamamoto K."/>
        </authorList>
    </citation>
    <scope>NUCLEOTIDE SEQUENCE</scope>
</reference>
<gene>
    <name evidence="2" type="ORF">P0473H04.36</name>
    <name evidence="3" type="ORF">P0637D03.7</name>
</gene>
<reference evidence="4" key="3">
    <citation type="journal article" date="2005" name="Nature">
        <title>The map-based sequence of the rice genome.</title>
        <authorList>
            <consortium name="International rice genome sequencing project (IRGSP)"/>
            <person name="Matsumoto T."/>
            <person name="Wu J."/>
            <person name="Kanamori H."/>
            <person name="Katayose Y."/>
            <person name="Fujisawa M."/>
            <person name="Namiki N."/>
            <person name="Mizuno H."/>
            <person name="Yamamoto K."/>
            <person name="Antonio B.A."/>
            <person name="Baba T."/>
            <person name="Sakata K."/>
            <person name="Nagamura Y."/>
            <person name="Aoki H."/>
            <person name="Arikawa K."/>
            <person name="Arita K."/>
            <person name="Bito T."/>
            <person name="Chiden Y."/>
            <person name="Fujitsuka N."/>
            <person name="Fukunaka R."/>
            <person name="Hamada M."/>
            <person name="Harada C."/>
            <person name="Hayashi A."/>
            <person name="Hijishita S."/>
            <person name="Honda M."/>
            <person name="Hosokawa S."/>
            <person name="Ichikawa Y."/>
            <person name="Idonuma A."/>
            <person name="Iijima M."/>
            <person name="Ikeda M."/>
            <person name="Ikeno M."/>
            <person name="Ito K."/>
            <person name="Ito S."/>
            <person name="Ito T."/>
            <person name="Ito Y."/>
            <person name="Ito Y."/>
            <person name="Iwabuchi A."/>
            <person name="Kamiya K."/>
            <person name="Karasawa W."/>
            <person name="Kurita K."/>
            <person name="Katagiri S."/>
            <person name="Kikuta A."/>
            <person name="Kobayashi H."/>
            <person name="Kobayashi N."/>
            <person name="Machita K."/>
            <person name="Maehara T."/>
            <person name="Masukawa M."/>
            <person name="Mizubayashi T."/>
            <person name="Mukai Y."/>
            <person name="Nagasaki H."/>
            <person name="Nagata Y."/>
            <person name="Naito S."/>
            <person name="Nakashima M."/>
            <person name="Nakama Y."/>
            <person name="Nakamichi Y."/>
            <person name="Nakamura M."/>
            <person name="Meguro A."/>
            <person name="Negishi M."/>
            <person name="Ohta I."/>
            <person name="Ohta T."/>
            <person name="Okamoto M."/>
            <person name="Ono N."/>
            <person name="Saji S."/>
            <person name="Sakaguchi M."/>
            <person name="Sakai K."/>
            <person name="Shibata M."/>
            <person name="Shimokawa T."/>
            <person name="Song J."/>
            <person name="Takazaki Y."/>
            <person name="Terasawa K."/>
            <person name="Tsugane M."/>
            <person name="Tsuji K."/>
            <person name="Ueda S."/>
            <person name="Waki K."/>
            <person name="Yamagata H."/>
            <person name="Yamamoto M."/>
            <person name="Yamamoto S."/>
            <person name="Yamane H."/>
            <person name="Yoshiki S."/>
            <person name="Yoshihara R."/>
            <person name="Yukawa K."/>
            <person name="Zhong H."/>
            <person name="Yano M."/>
            <person name="Yuan Q."/>
            <person name="Ouyang S."/>
            <person name="Liu J."/>
            <person name="Jones K.M."/>
            <person name="Gansberger K."/>
            <person name="Moffat K."/>
            <person name="Hill J."/>
            <person name="Bera J."/>
            <person name="Fadrosh D."/>
            <person name="Jin S."/>
            <person name="Johri S."/>
            <person name="Kim M."/>
            <person name="Overton L."/>
            <person name="Reardon M."/>
            <person name="Tsitrin T."/>
            <person name="Vuong H."/>
            <person name="Weaver B."/>
            <person name="Ciecko A."/>
            <person name="Tallon L."/>
            <person name="Jackson J."/>
            <person name="Pai G."/>
            <person name="Aken S.V."/>
            <person name="Utterback T."/>
            <person name="Reidmuller S."/>
            <person name="Feldblyum T."/>
            <person name="Hsiao J."/>
            <person name="Zismann V."/>
            <person name="Iobst S."/>
            <person name="de Vazeille A.R."/>
            <person name="Buell C.R."/>
            <person name="Ying K."/>
            <person name="Li Y."/>
            <person name="Lu T."/>
            <person name="Huang Y."/>
            <person name="Zhao Q."/>
            <person name="Feng Q."/>
            <person name="Zhang L."/>
            <person name="Zhu J."/>
            <person name="Weng Q."/>
            <person name="Mu J."/>
            <person name="Lu Y."/>
            <person name="Fan D."/>
            <person name="Liu Y."/>
            <person name="Guan J."/>
            <person name="Zhang Y."/>
            <person name="Yu S."/>
            <person name="Liu X."/>
            <person name="Zhang Y."/>
            <person name="Hong G."/>
            <person name="Han B."/>
            <person name="Choisne N."/>
            <person name="Demange N."/>
            <person name="Orjeda G."/>
            <person name="Samain S."/>
            <person name="Cattolico L."/>
            <person name="Pelletier E."/>
            <person name="Couloux A."/>
            <person name="Segurens B."/>
            <person name="Wincker P."/>
            <person name="D'Hont A."/>
            <person name="Scarpelli C."/>
            <person name="Weissenbach J."/>
            <person name="Salanoubat M."/>
            <person name="Quetier F."/>
            <person name="Yu Y."/>
            <person name="Kim H.R."/>
            <person name="Rambo T."/>
            <person name="Currie J."/>
            <person name="Collura K."/>
            <person name="Luo M."/>
            <person name="Yang T."/>
            <person name="Ammiraju J.S.S."/>
            <person name="Engler F."/>
            <person name="Soderlund C."/>
            <person name="Wing R.A."/>
            <person name="Palmer L.E."/>
            <person name="de la Bastide M."/>
            <person name="Spiegel L."/>
            <person name="Nascimento L."/>
            <person name="Zutavern T."/>
            <person name="O'Shaughnessy A."/>
            <person name="Dike S."/>
            <person name="Dedhia N."/>
            <person name="Preston R."/>
            <person name="Balija V."/>
            <person name="McCombie W.R."/>
            <person name="Chow T."/>
            <person name="Chen H."/>
            <person name="Chung M."/>
            <person name="Chen C."/>
            <person name="Shaw J."/>
            <person name="Wu H."/>
            <person name="Hsiao K."/>
            <person name="Chao Y."/>
            <person name="Chu M."/>
            <person name="Cheng C."/>
            <person name="Hour A."/>
            <person name="Lee P."/>
            <person name="Lin S."/>
            <person name="Lin Y."/>
            <person name="Liou J."/>
            <person name="Liu S."/>
            <person name="Hsing Y."/>
            <person name="Raghuvanshi S."/>
            <person name="Mohanty A."/>
            <person name="Bharti A.K."/>
            <person name="Gaur A."/>
            <person name="Gupta V."/>
            <person name="Kumar D."/>
            <person name="Ravi V."/>
            <person name="Vij S."/>
            <person name="Kapur A."/>
            <person name="Khurana P."/>
            <person name="Khurana P."/>
            <person name="Khurana J.P."/>
            <person name="Tyagi A.K."/>
            <person name="Gaikwad K."/>
            <person name="Singh A."/>
            <person name="Dalal V."/>
            <person name="Srivastava S."/>
            <person name="Dixit A."/>
            <person name="Pal A.K."/>
            <person name="Ghazi I.A."/>
            <person name="Yadav M."/>
            <person name="Pandit A."/>
            <person name="Bhargava A."/>
            <person name="Sureshbabu K."/>
            <person name="Batra K."/>
            <person name="Sharma T.R."/>
            <person name="Mohapatra T."/>
            <person name="Singh N.K."/>
            <person name="Messing J."/>
            <person name="Nelson A.B."/>
            <person name="Fuks G."/>
            <person name="Kavchok S."/>
            <person name="Keizer G."/>
            <person name="Linton E."/>
            <person name="Llaca V."/>
            <person name="Song R."/>
            <person name="Tanyolac B."/>
            <person name="Young S."/>
            <person name="Ho-Il K."/>
            <person name="Hahn J.H."/>
            <person name="Sangsakoo G."/>
            <person name="Vanavichit A."/>
            <person name="de Mattos Luiz.A.T."/>
            <person name="Zimmer P.D."/>
            <person name="Malone G."/>
            <person name="Dellagostin O."/>
            <person name="de Oliveira A.C."/>
            <person name="Bevan M."/>
            <person name="Bancroft I."/>
            <person name="Minx P."/>
            <person name="Cordum H."/>
            <person name="Wilson R."/>
            <person name="Cheng Z."/>
            <person name="Jin W."/>
            <person name="Jiang J."/>
            <person name="Leong S.A."/>
            <person name="Iwama H."/>
            <person name="Gojobori T."/>
            <person name="Itoh T."/>
            <person name="Niimura Y."/>
            <person name="Fujii Y."/>
            <person name="Habara T."/>
            <person name="Sakai H."/>
            <person name="Sato Y."/>
            <person name="Wilson G."/>
            <person name="Kumar K."/>
            <person name="McCouch S."/>
            <person name="Juretic N."/>
            <person name="Hoen D."/>
            <person name="Wright S."/>
            <person name="Bruskiewich R."/>
            <person name="Bureau T."/>
            <person name="Miyao A."/>
            <person name="Hirochika H."/>
            <person name="Nishikawa T."/>
            <person name="Kadowaki K."/>
            <person name="Sugiura M."/>
            <person name="Burr B."/>
            <person name="Sasaki T."/>
        </authorList>
    </citation>
    <scope>NUCLEOTIDE SEQUENCE [LARGE SCALE GENOMIC DNA]</scope>
    <source>
        <strain evidence="4">cv. Nipponbare</strain>
    </source>
</reference>
<reference evidence="3" key="2">
    <citation type="submission" date="2001-05" db="EMBL/GenBank/DDBJ databases">
        <title>Oryza sativa nipponbare(GA3) genomic DNA, chromosome 6, PAC clone:P0637D03.</title>
        <authorList>
            <person name="Sasaki T."/>
            <person name="Matsumoto T."/>
            <person name="Yamamoto K."/>
        </authorList>
    </citation>
    <scope>NUCLEOTIDE SEQUENCE</scope>
</reference>
<name>Q655W9_ORYSJ</name>
<dbReference type="AlphaFoldDB" id="Q655W9"/>
<dbReference type="EMBL" id="AP003628">
    <property type="protein sequence ID" value="BAD45395.1"/>
    <property type="molecule type" value="Genomic_DNA"/>
</dbReference>
<evidence type="ECO:0000256" key="1">
    <source>
        <dbReference type="SAM" id="MobiDB-lite"/>
    </source>
</evidence>
<dbReference type="EMBL" id="AP003633">
    <property type="protein sequence ID" value="BAD45398.1"/>
    <property type="molecule type" value="Genomic_DNA"/>
</dbReference>
<sequence length="86" mass="9059">MAPAPAHTSRQQSLTRSTRRLSPGEVGNAAQLDRAPVAVAGAALHMAADADADADADGSWTDAARRCVSPEKRSLFLEERIGGKFQ</sequence>
<protein>
    <submittedName>
        <fullName evidence="3">Uncharacterized protein</fullName>
    </submittedName>
</protein>
<reference evidence="4" key="4">
    <citation type="journal article" date="2008" name="Nucleic Acids Res.">
        <title>The rice annotation project database (RAP-DB): 2008 update.</title>
        <authorList>
            <consortium name="The rice annotation project (RAP)"/>
        </authorList>
    </citation>
    <scope>GENOME REANNOTATION</scope>
    <source>
        <strain evidence="4">cv. Nipponbare</strain>
    </source>
</reference>
<evidence type="ECO:0000313" key="4">
    <source>
        <dbReference type="Proteomes" id="UP000000763"/>
    </source>
</evidence>
<dbReference type="Proteomes" id="UP000000763">
    <property type="component" value="Chromosome 6"/>
</dbReference>
<evidence type="ECO:0000313" key="3">
    <source>
        <dbReference type="EMBL" id="BAD45398.1"/>
    </source>
</evidence>
<accession>Q655W9</accession>
<feature type="region of interest" description="Disordered" evidence="1">
    <location>
        <begin position="1"/>
        <end position="29"/>
    </location>
</feature>
<evidence type="ECO:0000313" key="2">
    <source>
        <dbReference type="EMBL" id="BAD45395.1"/>
    </source>
</evidence>
<organism evidence="3 4">
    <name type="scientific">Oryza sativa subsp. japonica</name>
    <name type="common">Rice</name>
    <dbReference type="NCBI Taxonomy" id="39947"/>
    <lineage>
        <taxon>Eukaryota</taxon>
        <taxon>Viridiplantae</taxon>
        <taxon>Streptophyta</taxon>
        <taxon>Embryophyta</taxon>
        <taxon>Tracheophyta</taxon>
        <taxon>Spermatophyta</taxon>
        <taxon>Magnoliopsida</taxon>
        <taxon>Liliopsida</taxon>
        <taxon>Poales</taxon>
        <taxon>Poaceae</taxon>
        <taxon>BOP clade</taxon>
        <taxon>Oryzoideae</taxon>
        <taxon>Oryzeae</taxon>
        <taxon>Oryzinae</taxon>
        <taxon>Oryza</taxon>
        <taxon>Oryza sativa</taxon>
    </lineage>
</organism>
<proteinExistence type="predicted"/>